<keyword evidence="3" id="KW-1185">Reference proteome</keyword>
<reference evidence="2 3" key="1">
    <citation type="journal article" date="2021" name="bioRxiv">
        <title>Chromosome-scale and haplotype-resolved genome assembly of a tetraploid potato cultivar.</title>
        <authorList>
            <person name="Sun H."/>
            <person name="Jiao W.-B."/>
            <person name="Krause K."/>
            <person name="Campoy J.A."/>
            <person name="Goel M."/>
            <person name="Folz-Donahue K."/>
            <person name="Kukat C."/>
            <person name="Huettel B."/>
            <person name="Schneeberger K."/>
        </authorList>
    </citation>
    <scope>NUCLEOTIDE SEQUENCE [LARGE SCALE GENOMIC DNA]</scope>
    <source>
        <strain evidence="2">SolTubOtavaFocal</strain>
        <tissue evidence="2">Leaves</tissue>
    </source>
</reference>
<dbReference type="Proteomes" id="UP000826656">
    <property type="component" value="Unassembled WGS sequence"/>
</dbReference>
<protein>
    <submittedName>
        <fullName evidence="2">Uncharacterized protein</fullName>
    </submittedName>
</protein>
<dbReference type="EMBL" id="JAIVGD010000002">
    <property type="protein sequence ID" value="KAH0778587.1"/>
    <property type="molecule type" value="Genomic_DNA"/>
</dbReference>
<name>A0ABQ7WCV9_SOLTU</name>
<comment type="caution">
    <text evidence="2">The sequence shown here is derived from an EMBL/GenBank/DDBJ whole genome shotgun (WGS) entry which is preliminary data.</text>
</comment>
<evidence type="ECO:0000313" key="2">
    <source>
        <dbReference type="EMBL" id="KAH0778587.1"/>
    </source>
</evidence>
<feature type="compositionally biased region" description="Polar residues" evidence="1">
    <location>
        <begin position="44"/>
        <end position="56"/>
    </location>
</feature>
<evidence type="ECO:0000256" key="1">
    <source>
        <dbReference type="SAM" id="MobiDB-lite"/>
    </source>
</evidence>
<accession>A0ABQ7WCV9</accession>
<evidence type="ECO:0000313" key="3">
    <source>
        <dbReference type="Proteomes" id="UP000826656"/>
    </source>
</evidence>
<sequence length="289" mass="32690">MSNTSSSSKSHLSQCGLGETGESPTPHTEALESPLPNPRGKPSLFSNDDPVSSTMSDRIFDGDLPKGKETEPNILLAAEELVVQSLASLRRVIQSPFLEGECRSLEQVPQWVQPVFDKTPKPVGVTSEADDEEELILHLRLEVLMNLLNLTRKERKGKGKVVESKMRGETESSSDIECEDINRALAKRQKEGPSPTAQRPYEEKVLTREEYIAELKRQKVLNGRVFDSEILTKPGLCTRYDFISLQSWEHLFECLVSYLHELEVHEFYYKMELLDDSGIQTTVREVKKV</sequence>
<proteinExistence type="predicted"/>
<feature type="compositionally biased region" description="Low complexity" evidence="1">
    <location>
        <begin position="1"/>
        <end position="13"/>
    </location>
</feature>
<gene>
    <name evidence="2" type="ORF">KY290_005014</name>
</gene>
<feature type="region of interest" description="Disordered" evidence="1">
    <location>
        <begin position="1"/>
        <end position="66"/>
    </location>
</feature>
<organism evidence="2 3">
    <name type="scientific">Solanum tuberosum</name>
    <name type="common">Potato</name>
    <dbReference type="NCBI Taxonomy" id="4113"/>
    <lineage>
        <taxon>Eukaryota</taxon>
        <taxon>Viridiplantae</taxon>
        <taxon>Streptophyta</taxon>
        <taxon>Embryophyta</taxon>
        <taxon>Tracheophyta</taxon>
        <taxon>Spermatophyta</taxon>
        <taxon>Magnoliopsida</taxon>
        <taxon>eudicotyledons</taxon>
        <taxon>Gunneridae</taxon>
        <taxon>Pentapetalae</taxon>
        <taxon>asterids</taxon>
        <taxon>lamiids</taxon>
        <taxon>Solanales</taxon>
        <taxon>Solanaceae</taxon>
        <taxon>Solanoideae</taxon>
        <taxon>Solaneae</taxon>
        <taxon>Solanum</taxon>
    </lineage>
</organism>